<evidence type="ECO:0000256" key="2">
    <source>
        <dbReference type="ARBA" id="ARBA00001947"/>
    </source>
</evidence>
<evidence type="ECO:0000259" key="14">
    <source>
        <dbReference type="SMART" id="SM00849"/>
    </source>
</evidence>
<comment type="similarity">
    <text evidence="4">Belongs to the metallo-beta-lactamase superfamily. Class-B beta-lactamase family.</text>
</comment>
<keyword evidence="16" id="KW-1185">Reference proteome</keyword>
<proteinExistence type="inferred from homology"/>
<organism evidence="15 16">
    <name type="scientific">Flexibacter flexilis DSM 6793</name>
    <dbReference type="NCBI Taxonomy" id="927664"/>
    <lineage>
        <taxon>Bacteria</taxon>
        <taxon>Pseudomonadati</taxon>
        <taxon>Bacteroidota</taxon>
        <taxon>Cytophagia</taxon>
        <taxon>Cytophagales</taxon>
        <taxon>Flexibacteraceae</taxon>
        <taxon>Flexibacter</taxon>
    </lineage>
</organism>
<evidence type="ECO:0000313" key="15">
    <source>
        <dbReference type="EMBL" id="SFB70820.1"/>
    </source>
</evidence>
<comment type="cofactor">
    <cofactor evidence="2">
        <name>Zn(2+)</name>
        <dbReference type="ChEBI" id="CHEBI:29105"/>
    </cofactor>
</comment>
<comment type="catalytic activity">
    <reaction evidence="1">
        <text>a beta-lactam + H2O = a substituted beta-amino acid</text>
        <dbReference type="Rhea" id="RHEA:20401"/>
        <dbReference type="ChEBI" id="CHEBI:15377"/>
        <dbReference type="ChEBI" id="CHEBI:35627"/>
        <dbReference type="ChEBI" id="CHEBI:140347"/>
        <dbReference type="EC" id="3.5.2.6"/>
    </reaction>
</comment>
<keyword evidence="9" id="KW-0574">Periplasm</keyword>
<dbReference type="NCBIfam" id="NF033088">
    <property type="entry name" value="bla_subclass_B1"/>
    <property type="match status" value="1"/>
</dbReference>
<evidence type="ECO:0000256" key="8">
    <source>
        <dbReference type="ARBA" id="ARBA00022729"/>
    </source>
</evidence>
<reference evidence="15 16" key="1">
    <citation type="submission" date="2016-10" db="EMBL/GenBank/DDBJ databases">
        <authorList>
            <person name="de Groot N.N."/>
        </authorList>
    </citation>
    <scope>NUCLEOTIDE SEQUENCE [LARGE SCALE GENOMIC DNA]</scope>
    <source>
        <strain evidence="15 16">DSM 6793</strain>
    </source>
</reference>
<dbReference type="Proteomes" id="UP000199514">
    <property type="component" value="Unassembled WGS sequence"/>
</dbReference>
<keyword evidence="10" id="KW-0378">Hydrolase</keyword>
<dbReference type="SUPFAM" id="SSF56281">
    <property type="entry name" value="Metallo-hydrolase/oxidoreductase"/>
    <property type="match status" value="1"/>
</dbReference>
<comment type="subunit">
    <text evidence="5">Monomer.</text>
</comment>
<keyword evidence="12" id="KW-0046">Antibiotic resistance</keyword>
<feature type="chain" id="PRO_5011789939" description="beta-lactamase" evidence="13">
    <location>
        <begin position="21"/>
        <end position="250"/>
    </location>
</feature>
<protein>
    <recommendedName>
        <fullName evidence="6">beta-lactamase</fullName>
        <ecNumber evidence="6">3.5.2.6</ecNumber>
    </recommendedName>
</protein>
<evidence type="ECO:0000256" key="9">
    <source>
        <dbReference type="ARBA" id="ARBA00022764"/>
    </source>
</evidence>
<dbReference type="NCBIfam" id="NF012146">
    <property type="entry name" value="blaB-IND-MUS"/>
    <property type="match status" value="1"/>
</dbReference>
<dbReference type="PANTHER" id="PTHR42951">
    <property type="entry name" value="METALLO-BETA-LACTAMASE DOMAIN-CONTAINING"/>
    <property type="match status" value="1"/>
</dbReference>
<accession>A0A1I1DDF0</accession>
<dbReference type="InterPro" id="IPR050855">
    <property type="entry name" value="NDM-1-like"/>
</dbReference>
<evidence type="ECO:0000256" key="13">
    <source>
        <dbReference type="SAM" id="SignalP"/>
    </source>
</evidence>
<feature type="signal peptide" evidence="13">
    <location>
        <begin position="1"/>
        <end position="20"/>
    </location>
</feature>
<evidence type="ECO:0000256" key="11">
    <source>
        <dbReference type="ARBA" id="ARBA00022833"/>
    </source>
</evidence>
<sequence>MFTFGFMKTKLLFFFWTTLAACGYAQNAKLEIKPLTKDFYIFTTYQRFGQTLFPSNGMYVVSNEGVIMIDAPWDTTQFQPLLDSIAARHHQKVVLAIATHSHEDRSAGLEFLKAQGAKTFTSCRTDSLSRARHEKRAEFVFSQDTSFRVGNHVFETYFAGEGHTSDNIVVWFGKEKILYGGCLIKSTEATNLGNLADANVKAWPQTISNLQKRYRKPKYIVTGHQDWRSTKSLEHTRRLLEQKSKSHAHQ</sequence>
<evidence type="ECO:0000256" key="5">
    <source>
        <dbReference type="ARBA" id="ARBA00011245"/>
    </source>
</evidence>
<dbReference type="EMBL" id="FOLE01000001">
    <property type="protein sequence ID" value="SFB70820.1"/>
    <property type="molecule type" value="Genomic_DNA"/>
</dbReference>
<comment type="subcellular location">
    <subcellularLocation>
        <location evidence="3">Periplasm</location>
    </subcellularLocation>
</comment>
<keyword evidence="7" id="KW-0479">Metal-binding</keyword>
<dbReference type="STRING" id="927664.SAMN05421780_10123"/>
<dbReference type="EC" id="3.5.2.6" evidence="6"/>
<dbReference type="AlphaFoldDB" id="A0A1I1DDF0"/>
<evidence type="ECO:0000256" key="3">
    <source>
        <dbReference type="ARBA" id="ARBA00004418"/>
    </source>
</evidence>
<dbReference type="InterPro" id="IPR058199">
    <property type="entry name" value="BlaB//VIM/IMP-1"/>
</dbReference>
<gene>
    <name evidence="15" type="ORF">SAMN05421780_10123</name>
</gene>
<dbReference type="InterPro" id="IPR001279">
    <property type="entry name" value="Metallo-B-lactamas"/>
</dbReference>
<dbReference type="SMART" id="SM00849">
    <property type="entry name" value="Lactamase_B"/>
    <property type="match status" value="1"/>
</dbReference>
<name>A0A1I1DDF0_9BACT</name>
<dbReference type="NCBIfam" id="NF012229">
    <property type="entry name" value="bla_class_B_core"/>
    <property type="match status" value="1"/>
</dbReference>
<evidence type="ECO:0000256" key="7">
    <source>
        <dbReference type="ARBA" id="ARBA00022723"/>
    </source>
</evidence>
<evidence type="ECO:0000256" key="12">
    <source>
        <dbReference type="ARBA" id="ARBA00023251"/>
    </source>
</evidence>
<dbReference type="Pfam" id="PF00753">
    <property type="entry name" value="Lactamase_B"/>
    <property type="match status" value="1"/>
</dbReference>
<dbReference type="GO" id="GO:0017001">
    <property type="term" value="P:antibiotic catabolic process"/>
    <property type="evidence" value="ECO:0007669"/>
    <property type="project" value="UniProtKB-ARBA"/>
</dbReference>
<evidence type="ECO:0000256" key="4">
    <source>
        <dbReference type="ARBA" id="ARBA00005250"/>
    </source>
</evidence>
<dbReference type="Gene3D" id="3.60.15.10">
    <property type="entry name" value="Ribonuclease Z/Hydroxyacylglutathione hydrolase-like"/>
    <property type="match status" value="1"/>
</dbReference>
<dbReference type="PANTHER" id="PTHR42951:SF4">
    <property type="entry name" value="ACYL-COENZYME A THIOESTERASE MBLAC2"/>
    <property type="match status" value="1"/>
</dbReference>
<keyword evidence="8 13" id="KW-0732">Signal</keyword>
<feature type="domain" description="Metallo-beta-lactamase" evidence="14">
    <location>
        <begin position="54"/>
        <end position="224"/>
    </location>
</feature>
<evidence type="ECO:0000256" key="10">
    <source>
        <dbReference type="ARBA" id="ARBA00022801"/>
    </source>
</evidence>
<evidence type="ECO:0000256" key="6">
    <source>
        <dbReference type="ARBA" id="ARBA00012865"/>
    </source>
</evidence>
<evidence type="ECO:0000313" key="16">
    <source>
        <dbReference type="Proteomes" id="UP000199514"/>
    </source>
</evidence>
<keyword evidence="11" id="KW-0862">Zinc</keyword>
<evidence type="ECO:0000256" key="1">
    <source>
        <dbReference type="ARBA" id="ARBA00001526"/>
    </source>
</evidence>
<dbReference type="InterPro" id="IPR036866">
    <property type="entry name" value="RibonucZ/Hydroxyglut_hydro"/>
</dbReference>